<accession>A0A2Z6EWG5</accession>
<evidence type="ECO:0000313" key="1">
    <source>
        <dbReference type="EMBL" id="BBE09793.1"/>
    </source>
</evidence>
<protein>
    <submittedName>
        <fullName evidence="1">Uncharacterized protein</fullName>
    </submittedName>
</protein>
<name>A0A2Z6EWG5_9BURK</name>
<dbReference type="RefSeq" id="WP_045365237.1">
    <property type="nucleotide sequence ID" value="NZ_AP018150.1"/>
</dbReference>
<dbReference type="KEGG" id="mcys:MCB1EB_1632"/>
<organism evidence="1 2">
    <name type="scientific">Mycoavidus cysteinexigens</name>
    <dbReference type="NCBI Taxonomy" id="1553431"/>
    <lineage>
        <taxon>Bacteria</taxon>
        <taxon>Pseudomonadati</taxon>
        <taxon>Pseudomonadota</taxon>
        <taxon>Betaproteobacteria</taxon>
        <taxon>Burkholderiales</taxon>
        <taxon>Burkholderiaceae</taxon>
        <taxon>Mycoavidus</taxon>
    </lineage>
</organism>
<dbReference type="AlphaFoldDB" id="A0A2Z6EWG5"/>
<evidence type="ECO:0000313" key="2">
    <source>
        <dbReference type="Proteomes" id="UP000282597"/>
    </source>
</evidence>
<reference evidence="1 2" key="1">
    <citation type="journal article" date="2018" name="Microbes Environ.">
        <title>Comparative Genomic Insights into Endofungal Lifestyles of Two Bacterial Endosymbionts, Mycoavidus cysteinexigens and Burkholderia rhizoxinica.</title>
        <authorList>
            <person name="Sharmin D."/>
            <person name="Guo Y."/>
            <person name="Nishizawa T."/>
            <person name="Ohshima S."/>
            <person name="Sato Y."/>
            <person name="Takashima Y."/>
            <person name="Narisawa K."/>
            <person name="Ohta H."/>
        </authorList>
    </citation>
    <scope>NUCLEOTIDE SEQUENCE [LARGE SCALE GENOMIC DNA]</scope>
    <source>
        <strain evidence="1 2">B1-EB</strain>
    </source>
</reference>
<dbReference type="EMBL" id="AP018150">
    <property type="protein sequence ID" value="BBE09793.1"/>
    <property type="molecule type" value="Genomic_DNA"/>
</dbReference>
<keyword evidence="2" id="KW-1185">Reference proteome</keyword>
<gene>
    <name evidence="1" type="ORF">MCB1EB_1632</name>
</gene>
<sequence length="464" mass="51275">MVVKSITFDRFDLGIDLRKGASVSDANRLREMKNAYVTTGLATQKRPGLVKVTTLEPGTRGLFAASGKLHTFYGQGSVTHADTRFEAHKVAHPEGEQALKQVWFTDVFDAFIYASVEYQDGTIRHHYLDGSPQTAITDPQCPHTPAVIKAASRIFAVAGDVVRYSAAGRPRDWSSPNNAGALPTGLNARGERNANALGIYRNELAVLSRDSVQMWALDSDPQAMKLSDVVENVGTSFSRTVTNVSGDLYFLSDFGFRSITTMQYTDRLTHVDIGSPIDVLVRRETQAAQSAPMAYFHYGTGQYLCMMGYQIFVYSISATSKIAAWSRYELPFQVEAFAELGGILYLRNGDDIYRFDENAHDDAGTPIEVLLELPYMDFKTPGQLKRIQGADLVMEGECTFSVAFDVRQSDAFTSPVRIRGNTRSGGKIPVTCAGTAFSLRFHHLSNQPFRLEAVTLYYDVLGAR</sequence>
<dbReference type="Proteomes" id="UP000282597">
    <property type="component" value="Chromosome"/>
</dbReference>
<proteinExistence type="predicted"/>